<dbReference type="PROSITE" id="PS50217">
    <property type="entry name" value="BZIP"/>
    <property type="match status" value="1"/>
</dbReference>
<evidence type="ECO:0000313" key="8">
    <source>
        <dbReference type="Proteomes" id="UP001458880"/>
    </source>
</evidence>
<evidence type="ECO:0000256" key="1">
    <source>
        <dbReference type="ARBA" id="ARBA00004123"/>
    </source>
</evidence>
<name>A0AAW1ID51_POPJA</name>
<organism evidence="7 8">
    <name type="scientific">Popillia japonica</name>
    <name type="common">Japanese beetle</name>
    <dbReference type="NCBI Taxonomy" id="7064"/>
    <lineage>
        <taxon>Eukaryota</taxon>
        <taxon>Metazoa</taxon>
        <taxon>Ecdysozoa</taxon>
        <taxon>Arthropoda</taxon>
        <taxon>Hexapoda</taxon>
        <taxon>Insecta</taxon>
        <taxon>Pterygota</taxon>
        <taxon>Neoptera</taxon>
        <taxon>Endopterygota</taxon>
        <taxon>Coleoptera</taxon>
        <taxon>Polyphaga</taxon>
        <taxon>Scarabaeiformia</taxon>
        <taxon>Scarabaeidae</taxon>
        <taxon>Rutelinae</taxon>
        <taxon>Popillia</taxon>
    </lineage>
</organism>
<evidence type="ECO:0000256" key="2">
    <source>
        <dbReference type="ARBA" id="ARBA00023015"/>
    </source>
</evidence>
<dbReference type="Proteomes" id="UP001458880">
    <property type="component" value="Unassembled WGS sequence"/>
</dbReference>
<evidence type="ECO:0000313" key="7">
    <source>
        <dbReference type="EMBL" id="KAK9687134.1"/>
    </source>
</evidence>
<dbReference type="GO" id="GO:0003700">
    <property type="term" value="F:DNA-binding transcription factor activity"/>
    <property type="evidence" value="ECO:0007669"/>
    <property type="project" value="InterPro"/>
</dbReference>
<dbReference type="CDD" id="cd14687">
    <property type="entry name" value="bZIP_ATF2"/>
    <property type="match status" value="1"/>
</dbReference>
<gene>
    <name evidence="7" type="ORF">QE152_g36676</name>
</gene>
<keyword evidence="3" id="KW-0804">Transcription</keyword>
<keyword evidence="2" id="KW-0805">Transcription regulation</keyword>
<dbReference type="EMBL" id="JASPKY010000660">
    <property type="protein sequence ID" value="KAK9687134.1"/>
    <property type="molecule type" value="Genomic_DNA"/>
</dbReference>
<dbReference type="Gene3D" id="1.20.5.170">
    <property type="match status" value="1"/>
</dbReference>
<proteinExistence type="predicted"/>
<reference evidence="7 8" key="1">
    <citation type="journal article" date="2024" name="BMC Genomics">
        <title>De novo assembly and annotation of Popillia japonica's genome with initial clues to its potential as an invasive pest.</title>
        <authorList>
            <person name="Cucini C."/>
            <person name="Boschi S."/>
            <person name="Funari R."/>
            <person name="Cardaioli E."/>
            <person name="Iannotti N."/>
            <person name="Marturano G."/>
            <person name="Paoli F."/>
            <person name="Bruttini M."/>
            <person name="Carapelli A."/>
            <person name="Frati F."/>
            <person name="Nardi F."/>
        </authorList>
    </citation>
    <scope>NUCLEOTIDE SEQUENCE [LARGE SCALE GENOMIC DNA]</scope>
    <source>
        <strain evidence="7">DMR45628</strain>
    </source>
</reference>
<accession>A0AAW1ID51</accession>
<dbReference type="InterPro" id="IPR004827">
    <property type="entry name" value="bZIP"/>
</dbReference>
<dbReference type="SUPFAM" id="SSF57959">
    <property type="entry name" value="Leucine zipper domain"/>
    <property type="match status" value="1"/>
</dbReference>
<evidence type="ECO:0000256" key="5">
    <source>
        <dbReference type="SAM" id="Coils"/>
    </source>
</evidence>
<dbReference type="InterPro" id="IPR051027">
    <property type="entry name" value="bZIP_transcription_factors"/>
</dbReference>
<evidence type="ECO:0000259" key="6">
    <source>
        <dbReference type="PROSITE" id="PS50217"/>
    </source>
</evidence>
<feature type="coiled-coil region" evidence="5">
    <location>
        <begin position="240"/>
        <end position="274"/>
    </location>
</feature>
<dbReference type="InterPro" id="IPR046347">
    <property type="entry name" value="bZIP_sf"/>
</dbReference>
<dbReference type="Pfam" id="PF00170">
    <property type="entry name" value="bZIP_1"/>
    <property type="match status" value="1"/>
</dbReference>
<protein>
    <submittedName>
        <fullName evidence="7">Basic region leucine zipper</fullName>
    </submittedName>
</protein>
<keyword evidence="5" id="KW-0175">Coiled coil</keyword>
<evidence type="ECO:0000256" key="4">
    <source>
        <dbReference type="ARBA" id="ARBA00023242"/>
    </source>
</evidence>
<sequence length="374" mass="43525">MLQTISTNNHTLQKNVLRTRLQLMTIYYELIRKIHQDTATIDDDILRIDSQDSSSRDYCDNCIVIQENNFSYATELSTSNEREYEVSCDNCIVIQENNFSYATELSTSNEREYEVSSSNSNDTIIEDVSIVRKNLNNYLLKSNTINKREAKTNVKEKIKEVLHNKRKGDIKPLDLKVKDSDNPKKLRQRVNLKSKLKNAIDLESKAIKIEFHRNVDLYDKNLNEVEKRRAMNRMAQMRSRKRKKMWLDQMEQEIEKLKTDNKLILTENQKLKDENIALKSMLLKHSSCSFSTKSNIQNGNIPVEPQIENKLLSIQPSPVLYNTYTVESSKLNFKAHQAMTAVKTNTVQIVQKPLPKLLPKRNISVNHTRRESTS</sequence>
<dbReference type="SMART" id="SM00338">
    <property type="entry name" value="BRLZ"/>
    <property type="match status" value="1"/>
</dbReference>
<keyword evidence="8" id="KW-1185">Reference proteome</keyword>
<comment type="caution">
    <text evidence="7">The sequence shown here is derived from an EMBL/GenBank/DDBJ whole genome shotgun (WGS) entry which is preliminary data.</text>
</comment>
<dbReference type="AlphaFoldDB" id="A0AAW1ID51"/>
<comment type="subcellular location">
    <subcellularLocation>
        <location evidence="1">Nucleus</location>
    </subcellularLocation>
</comment>
<evidence type="ECO:0000256" key="3">
    <source>
        <dbReference type="ARBA" id="ARBA00023163"/>
    </source>
</evidence>
<dbReference type="GO" id="GO:0005634">
    <property type="term" value="C:nucleus"/>
    <property type="evidence" value="ECO:0007669"/>
    <property type="project" value="UniProtKB-SubCell"/>
</dbReference>
<feature type="domain" description="BZIP" evidence="6">
    <location>
        <begin position="222"/>
        <end position="285"/>
    </location>
</feature>
<keyword evidence="4" id="KW-0539">Nucleus</keyword>
<dbReference type="PANTHER" id="PTHR19304">
    <property type="entry name" value="CYCLIC-AMP RESPONSE ELEMENT BINDING PROTEIN"/>
    <property type="match status" value="1"/>
</dbReference>